<dbReference type="GeneID" id="94349306"/>
<dbReference type="AlphaFoldDB" id="A0A976IE11"/>
<organism evidence="1 2">
    <name type="scientific">Bremia lactucae</name>
    <name type="common">Lettuce downy mildew</name>
    <dbReference type="NCBI Taxonomy" id="4779"/>
    <lineage>
        <taxon>Eukaryota</taxon>
        <taxon>Sar</taxon>
        <taxon>Stramenopiles</taxon>
        <taxon>Oomycota</taxon>
        <taxon>Peronosporomycetes</taxon>
        <taxon>Peronosporales</taxon>
        <taxon>Peronosporaceae</taxon>
        <taxon>Bremia</taxon>
    </lineage>
</organism>
<dbReference type="KEGG" id="blac:94349306"/>
<evidence type="ECO:0000313" key="1">
    <source>
        <dbReference type="EMBL" id="TDH68878.1"/>
    </source>
</evidence>
<dbReference type="EMBL" id="SHOA02000016">
    <property type="protein sequence ID" value="TDH68878.1"/>
    <property type="molecule type" value="Genomic_DNA"/>
</dbReference>
<evidence type="ECO:0000313" key="2">
    <source>
        <dbReference type="Proteomes" id="UP000294530"/>
    </source>
</evidence>
<comment type="caution">
    <text evidence="1">The sequence shown here is derived from an EMBL/GenBank/DDBJ whole genome shotgun (WGS) entry which is preliminary data.</text>
</comment>
<name>A0A976IE11_BRELC</name>
<protein>
    <submittedName>
        <fullName evidence="1">Uncharacterized protein</fullName>
    </submittedName>
</protein>
<accession>A0A976IE11</accession>
<reference evidence="1 2" key="1">
    <citation type="journal article" date="2021" name="Genome Biol.">
        <title>AFLAP: assembly-free linkage analysis pipeline using k-mers from genome sequencing data.</title>
        <authorList>
            <person name="Fletcher K."/>
            <person name="Zhang L."/>
            <person name="Gil J."/>
            <person name="Han R."/>
            <person name="Cavanaugh K."/>
            <person name="Michelmore R."/>
        </authorList>
    </citation>
    <scope>NUCLEOTIDE SEQUENCE [LARGE SCALE GENOMIC DNA]</scope>
    <source>
        <strain evidence="1 2">SF5</strain>
    </source>
</reference>
<dbReference type="RefSeq" id="XP_067818377.1">
    <property type="nucleotide sequence ID" value="XM_067963635.1"/>
</dbReference>
<keyword evidence="2" id="KW-1185">Reference proteome</keyword>
<proteinExistence type="predicted"/>
<dbReference type="Proteomes" id="UP000294530">
    <property type="component" value="Unassembled WGS sequence"/>
</dbReference>
<gene>
    <name evidence="1" type="ORF">CCR75_005555</name>
</gene>
<sequence>MVIIDYNDADDCAVAAHVDADTFTDVICPDLGEQDDYVDADITSLSSPPSSPALCVGQNLSLSFNLVTLRDFHAFLRLIVRDVDLHPICSEGF</sequence>